<sequence length="76" mass="8678">MKLQPYCEYARQARSCLSDARDWLNSDWPDGQGPTSEQAQGRRDAMVLMAYAKEAIEGRWLLTDEARDALARSAER</sequence>
<organism evidence="1 2">
    <name type="scientific">Nonomuraea endophytica</name>
    <dbReference type="NCBI Taxonomy" id="714136"/>
    <lineage>
        <taxon>Bacteria</taxon>
        <taxon>Bacillati</taxon>
        <taxon>Actinomycetota</taxon>
        <taxon>Actinomycetes</taxon>
        <taxon>Streptosporangiales</taxon>
        <taxon>Streptosporangiaceae</taxon>
        <taxon>Nonomuraea</taxon>
    </lineage>
</organism>
<protein>
    <submittedName>
        <fullName evidence="1">Uncharacterized protein</fullName>
    </submittedName>
</protein>
<name>A0A7W8AF66_9ACTN</name>
<dbReference type="AlphaFoldDB" id="A0A7W8AF66"/>
<reference evidence="1 2" key="1">
    <citation type="submission" date="2020-08" db="EMBL/GenBank/DDBJ databases">
        <title>Genomic Encyclopedia of Type Strains, Phase IV (KMG-IV): sequencing the most valuable type-strain genomes for metagenomic binning, comparative biology and taxonomic classification.</title>
        <authorList>
            <person name="Goeker M."/>
        </authorList>
    </citation>
    <scope>NUCLEOTIDE SEQUENCE [LARGE SCALE GENOMIC DNA]</scope>
    <source>
        <strain evidence="1 2">DSM 45385</strain>
    </source>
</reference>
<evidence type="ECO:0000313" key="1">
    <source>
        <dbReference type="EMBL" id="MBB5085057.1"/>
    </source>
</evidence>
<comment type="caution">
    <text evidence="1">The sequence shown here is derived from an EMBL/GenBank/DDBJ whole genome shotgun (WGS) entry which is preliminary data.</text>
</comment>
<dbReference type="Proteomes" id="UP000568380">
    <property type="component" value="Unassembled WGS sequence"/>
</dbReference>
<gene>
    <name evidence="1" type="ORF">HNR40_010570</name>
</gene>
<evidence type="ECO:0000313" key="2">
    <source>
        <dbReference type="Proteomes" id="UP000568380"/>
    </source>
</evidence>
<dbReference type="RefSeq" id="WP_184976158.1">
    <property type="nucleotide sequence ID" value="NZ_JACHIN010000030.1"/>
</dbReference>
<dbReference type="EMBL" id="JACHIN010000030">
    <property type="protein sequence ID" value="MBB5085057.1"/>
    <property type="molecule type" value="Genomic_DNA"/>
</dbReference>
<accession>A0A7W8AF66</accession>
<proteinExistence type="predicted"/>
<keyword evidence="2" id="KW-1185">Reference proteome</keyword>